<comment type="catalytic activity">
    <reaction evidence="10 11">
        <text>nicotinate beta-D-ribonucleotide + ATP + H(+) = deamido-NAD(+) + diphosphate</text>
        <dbReference type="Rhea" id="RHEA:22860"/>
        <dbReference type="ChEBI" id="CHEBI:15378"/>
        <dbReference type="ChEBI" id="CHEBI:30616"/>
        <dbReference type="ChEBI" id="CHEBI:33019"/>
        <dbReference type="ChEBI" id="CHEBI:57502"/>
        <dbReference type="ChEBI" id="CHEBI:58437"/>
        <dbReference type="EC" id="2.7.7.18"/>
    </reaction>
</comment>
<dbReference type="PANTHER" id="PTHR39321">
    <property type="entry name" value="NICOTINATE-NUCLEOTIDE ADENYLYLTRANSFERASE-RELATED"/>
    <property type="match status" value="1"/>
</dbReference>
<dbReference type="SUPFAM" id="SSF52374">
    <property type="entry name" value="Nucleotidylyl transferase"/>
    <property type="match status" value="1"/>
</dbReference>
<keyword evidence="5 11" id="KW-0808">Transferase</keyword>
<dbReference type="GO" id="GO:0009435">
    <property type="term" value="P:NAD+ biosynthetic process"/>
    <property type="evidence" value="ECO:0007669"/>
    <property type="project" value="UniProtKB-UniRule"/>
</dbReference>
<evidence type="ECO:0000256" key="7">
    <source>
        <dbReference type="ARBA" id="ARBA00022741"/>
    </source>
</evidence>
<dbReference type="PANTHER" id="PTHR39321:SF3">
    <property type="entry name" value="PHOSPHOPANTETHEINE ADENYLYLTRANSFERASE"/>
    <property type="match status" value="1"/>
</dbReference>
<comment type="caution">
    <text evidence="13">The sequence shown here is derived from an EMBL/GenBank/DDBJ whole genome shotgun (WGS) entry which is preliminary data.</text>
</comment>
<dbReference type="InterPro" id="IPR014729">
    <property type="entry name" value="Rossmann-like_a/b/a_fold"/>
</dbReference>
<dbReference type="InterPro" id="IPR004821">
    <property type="entry name" value="Cyt_trans-like"/>
</dbReference>
<evidence type="ECO:0000256" key="6">
    <source>
        <dbReference type="ARBA" id="ARBA00022695"/>
    </source>
</evidence>
<feature type="domain" description="Cytidyltransferase-like" evidence="12">
    <location>
        <begin position="7"/>
        <end position="175"/>
    </location>
</feature>
<evidence type="ECO:0000256" key="9">
    <source>
        <dbReference type="ARBA" id="ARBA00023027"/>
    </source>
</evidence>
<evidence type="ECO:0000256" key="4">
    <source>
        <dbReference type="ARBA" id="ARBA00022642"/>
    </source>
</evidence>
<evidence type="ECO:0000256" key="10">
    <source>
        <dbReference type="ARBA" id="ARBA00048721"/>
    </source>
</evidence>
<organism evidence="13 14">
    <name type="scientific">Candidatus Desulfovibrio kirbyi</name>
    <dbReference type="NCBI Taxonomy" id="2696086"/>
    <lineage>
        <taxon>Bacteria</taxon>
        <taxon>Pseudomonadati</taxon>
        <taxon>Thermodesulfobacteriota</taxon>
        <taxon>Desulfovibrionia</taxon>
        <taxon>Desulfovibrionales</taxon>
        <taxon>Desulfovibrionaceae</taxon>
        <taxon>Desulfovibrio</taxon>
    </lineage>
</organism>
<comment type="function">
    <text evidence="1 11">Catalyzes the reversible adenylation of nicotinate mononucleotide (NaMN) to nicotinic acid adenine dinucleotide (NaAD).</text>
</comment>
<dbReference type="EMBL" id="BLLL01000004">
    <property type="protein sequence ID" value="GFH62729.1"/>
    <property type="molecule type" value="Genomic_DNA"/>
</dbReference>
<sequence>MQKGRAILGGSFNPPHIGHLRLAVEVFEVLGGMVDGVDLMPCARPPHKDIAHLLPFNLRADMVDAAVADMPFLRCNRQEVLRDGASYTWSTLRDCRKAAPDTTFYFVLGSPDFTLLPSWHRGNELPSLCHFVIVPRHKDTVKDFVETARSFWPNAKERPSSVPDARCMSLTGGGLAYFLSLPRLDVSASYLRNLWLAGRSLKYFVPESALRLLRESARIVDASWRV</sequence>
<gene>
    <name evidence="11 13" type="primary">nadD</name>
    <name evidence="13" type="ORF">ZNDK_0500</name>
</gene>
<dbReference type="Pfam" id="PF01467">
    <property type="entry name" value="CTP_transf_like"/>
    <property type="match status" value="1"/>
</dbReference>
<dbReference type="HAMAP" id="MF_00244">
    <property type="entry name" value="NaMN_adenylyltr"/>
    <property type="match status" value="1"/>
</dbReference>
<keyword evidence="9 11" id="KW-0520">NAD</keyword>
<comment type="pathway">
    <text evidence="2 11">Cofactor biosynthesis; NAD(+) biosynthesis; deamido-NAD(+) from nicotinate D-ribonucleotide: step 1/1.</text>
</comment>
<dbReference type="EC" id="2.7.7.18" evidence="11"/>
<evidence type="ECO:0000256" key="5">
    <source>
        <dbReference type="ARBA" id="ARBA00022679"/>
    </source>
</evidence>
<evidence type="ECO:0000256" key="3">
    <source>
        <dbReference type="ARBA" id="ARBA00009014"/>
    </source>
</evidence>
<proteinExistence type="inferred from homology"/>
<dbReference type="Gene3D" id="3.40.50.620">
    <property type="entry name" value="HUPs"/>
    <property type="match status" value="1"/>
</dbReference>
<dbReference type="InterPro" id="IPR005248">
    <property type="entry name" value="NadD/NMNAT"/>
</dbReference>
<dbReference type="GO" id="GO:0005524">
    <property type="term" value="F:ATP binding"/>
    <property type="evidence" value="ECO:0007669"/>
    <property type="project" value="UniProtKB-KW"/>
</dbReference>
<keyword evidence="8 11" id="KW-0067">ATP-binding</keyword>
<accession>A0A6L2R5B6</accession>
<name>A0A6L2R5B6_9BACT</name>
<dbReference type="UniPathway" id="UPA00253">
    <property type="reaction ID" value="UER00332"/>
</dbReference>
<keyword evidence="4 11" id="KW-0662">Pyridine nucleotide biosynthesis</keyword>
<evidence type="ECO:0000313" key="13">
    <source>
        <dbReference type="EMBL" id="GFH62729.1"/>
    </source>
</evidence>
<evidence type="ECO:0000256" key="8">
    <source>
        <dbReference type="ARBA" id="ARBA00022840"/>
    </source>
</evidence>
<evidence type="ECO:0000259" key="12">
    <source>
        <dbReference type="Pfam" id="PF01467"/>
    </source>
</evidence>
<evidence type="ECO:0000256" key="1">
    <source>
        <dbReference type="ARBA" id="ARBA00002324"/>
    </source>
</evidence>
<keyword evidence="6 11" id="KW-0548">Nucleotidyltransferase</keyword>
<reference evidence="13 14" key="1">
    <citation type="journal article" date="2020" name="ISME J.">
        <title>Parallel Reductive Genome Evolution in Desulfovibrio Ectosymbionts Independently Acquired by Trichonympha Protists in the Termite Gut.</title>
        <authorList>
            <person name="Takeuchi M."/>
            <person name="Kuwahara H."/>
            <person name="Murakami T."/>
            <person name="Takahashi K."/>
            <person name="Kajitani R."/>
            <person name="Toyoda A."/>
            <person name="Itoh T."/>
            <person name="Ohkuma M."/>
            <person name="Hongoh Y."/>
        </authorList>
    </citation>
    <scope>NUCLEOTIDE SEQUENCE [LARGE SCALE GENOMIC DNA]</scope>
    <source>
        <strain evidence="13">ZnDsv-02</strain>
    </source>
</reference>
<dbReference type="NCBIfam" id="TIGR00482">
    <property type="entry name" value="nicotinate (nicotinamide) nucleotide adenylyltransferase"/>
    <property type="match status" value="1"/>
</dbReference>
<evidence type="ECO:0000256" key="2">
    <source>
        <dbReference type="ARBA" id="ARBA00005019"/>
    </source>
</evidence>
<evidence type="ECO:0000313" key="14">
    <source>
        <dbReference type="Proteomes" id="UP000505077"/>
    </source>
</evidence>
<dbReference type="CDD" id="cd02165">
    <property type="entry name" value="NMNAT"/>
    <property type="match status" value="1"/>
</dbReference>
<protein>
    <recommendedName>
        <fullName evidence="11">Probable nicotinate-nucleotide adenylyltransferase</fullName>
        <ecNumber evidence="11">2.7.7.18</ecNumber>
    </recommendedName>
    <alternativeName>
        <fullName evidence="11">Deamido-NAD(+) diphosphorylase</fullName>
    </alternativeName>
    <alternativeName>
        <fullName evidence="11">Deamido-NAD(+) pyrophosphorylase</fullName>
    </alternativeName>
    <alternativeName>
        <fullName evidence="11">Nicotinate mononucleotide adenylyltransferase</fullName>
        <shortName evidence="11">NaMN adenylyltransferase</shortName>
    </alternativeName>
</protein>
<dbReference type="AlphaFoldDB" id="A0A6L2R5B6"/>
<dbReference type="Proteomes" id="UP000505077">
    <property type="component" value="Unassembled WGS sequence"/>
</dbReference>
<dbReference type="GO" id="GO:0004515">
    <property type="term" value="F:nicotinate-nucleotide adenylyltransferase activity"/>
    <property type="evidence" value="ECO:0007669"/>
    <property type="project" value="UniProtKB-UniRule"/>
</dbReference>
<evidence type="ECO:0000256" key="11">
    <source>
        <dbReference type="HAMAP-Rule" id="MF_00244"/>
    </source>
</evidence>
<comment type="similarity">
    <text evidence="3 11">Belongs to the NadD family.</text>
</comment>
<keyword evidence="7 11" id="KW-0547">Nucleotide-binding</keyword>